<sequence>GRLRFGWHWLFHHRLLLNCWRSRKKLKSPRLSVVLSLMNLEIPGRRPKRRRKQARRKCGKQNESAAVMERGGWHQMWLAGDDAGASLAQGGATSPRELSRPGRTDTDIVFPLSRKLLFFYGECNICQCVVMR</sequence>
<proteinExistence type="predicted"/>
<dbReference type="EMBL" id="GEBQ01023036">
    <property type="protein sequence ID" value="JAT16941.1"/>
    <property type="molecule type" value="Transcribed_RNA"/>
</dbReference>
<organism evidence="1">
    <name type="scientific">Graphocephala atropunctata</name>
    <dbReference type="NCBI Taxonomy" id="36148"/>
    <lineage>
        <taxon>Eukaryota</taxon>
        <taxon>Metazoa</taxon>
        <taxon>Ecdysozoa</taxon>
        <taxon>Arthropoda</taxon>
        <taxon>Hexapoda</taxon>
        <taxon>Insecta</taxon>
        <taxon>Pterygota</taxon>
        <taxon>Neoptera</taxon>
        <taxon>Paraneoptera</taxon>
        <taxon>Hemiptera</taxon>
        <taxon>Auchenorrhyncha</taxon>
        <taxon>Membracoidea</taxon>
        <taxon>Cicadellidae</taxon>
        <taxon>Cicadellinae</taxon>
        <taxon>Cicadellini</taxon>
        <taxon>Graphocephala</taxon>
    </lineage>
</organism>
<evidence type="ECO:0000313" key="1">
    <source>
        <dbReference type="EMBL" id="JAT16941.1"/>
    </source>
</evidence>
<dbReference type="AlphaFoldDB" id="A0A1B6KZW3"/>
<feature type="non-terminal residue" evidence="1">
    <location>
        <position position="1"/>
    </location>
</feature>
<protein>
    <submittedName>
        <fullName evidence="1">Uncharacterized protein</fullName>
    </submittedName>
</protein>
<accession>A0A1B6KZW3</accession>
<reference evidence="1" key="1">
    <citation type="submission" date="2015-11" db="EMBL/GenBank/DDBJ databases">
        <title>De novo transcriptome assembly of four potential Pierce s Disease insect vectors from Arizona vineyards.</title>
        <authorList>
            <person name="Tassone E.E."/>
        </authorList>
    </citation>
    <scope>NUCLEOTIDE SEQUENCE</scope>
</reference>
<name>A0A1B6KZW3_9HEMI</name>
<gene>
    <name evidence="1" type="ORF">g.45576</name>
</gene>